<organism evidence="3 4">
    <name type="scientific">Phocaeicola vulgatus</name>
    <name type="common">Bacteroides vulgatus</name>
    <dbReference type="NCBI Taxonomy" id="821"/>
    <lineage>
        <taxon>Bacteria</taxon>
        <taxon>Pseudomonadati</taxon>
        <taxon>Bacteroidota</taxon>
        <taxon>Bacteroidia</taxon>
        <taxon>Bacteroidales</taxon>
        <taxon>Bacteroidaceae</taxon>
        <taxon>Phocaeicola</taxon>
    </lineage>
</organism>
<reference evidence="3 4" key="1">
    <citation type="submission" date="2018-08" db="EMBL/GenBank/DDBJ databases">
        <title>A genome reference for cultivated species of the human gut microbiota.</title>
        <authorList>
            <person name="Zou Y."/>
            <person name="Xue W."/>
            <person name="Luo G."/>
        </authorList>
    </citation>
    <scope>NUCLEOTIDE SEQUENCE [LARGE SCALE GENOMIC DNA]</scope>
    <source>
        <strain evidence="3 4">AF18-14</strain>
    </source>
</reference>
<keyword evidence="2" id="KW-0472">Membrane</keyword>
<feature type="coiled-coil region" evidence="1">
    <location>
        <begin position="241"/>
        <end position="268"/>
    </location>
</feature>
<evidence type="ECO:0000256" key="1">
    <source>
        <dbReference type="SAM" id="Coils"/>
    </source>
</evidence>
<evidence type="ECO:0000313" key="3">
    <source>
        <dbReference type="EMBL" id="RGT90353.1"/>
    </source>
</evidence>
<evidence type="ECO:0000256" key="2">
    <source>
        <dbReference type="SAM" id="Phobius"/>
    </source>
</evidence>
<dbReference type="AlphaFoldDB" id="A0A412QHE2"/>
<protein>
    <submittedName>
        <fullName evidence="3">Uncharacterized protein</fullName>
    </submittedName>
</protein>
<keyword evidence="2" id="KW-0812">Transmembrane</keyword>
<feature type="transmembrane region" description="Helical" evidence="2">
    <location>
        <begin position="112"/>
        <end position="145"/>
    </location>
</feature>
<dbReference type="Proteomes" id="UP000283833">
    <property type="component" value="Unassembled WGS sequence"/>
</dbReference>
<comment type="caution">
    <text evidence="3">The sequence shown here is derived from an EMBL/GenBank/DDBJ whole genome shotgun (WGS) entry which is preliminary data.</text>
</comment>
<accession>A0A412QHE2</accession>
<keyword evidence="2" id="KW-1133">Transmembrane helix</keyword>
<dbReference type="RefSeq" id="WP_147343171.1">
    <property type="nucleotide sequence ID" value="NZ_JAKKWV010000026.1"/>
</dbReference>
<dbReference type="EMBL" id="QRXI01000021">
    <property type="protein sequence ID" value="RGT90353.1"/>
    <property type="molecule type" value="Genomic_DNA"/>
</dbReference>
<gene>
    <name evidence="3" type="ORF">DWX04_15210</name>
</gene>
<keyword evidence="1" id="KW-0175">Coiled coil</keyword>
<sequence>MENGYTLVSMFESNKDKLEQELKDLVLPQDTAKVQKIVNDYFNVLFDSESEYRQNLTQAEDYMLQAALSLLNAQQAITKEVTPNISFQQAQPQIKSQTPMRHGLKKEQYPMALVGTAVGSGLGGVVFGTWGAVFGAIAGTAVVLYCASSMNSQPIAKPQVIEQPKLLQAKLNVDVFLFIIKNICKSVDSLIDTFRAQINRVVHKYESQEKPTLEKEYHFLLEGIQSVIGYKRAHSEEDKFLKKVQERIEDMAELLDNYNLTVEDYTEEHKHWFDVIENPNTTELTQILPAIVKCENVVLKGRILVPEN</sequence>
<proteinExistence type="predicted"/>
<name>A0A412QHE2_PHOVU</name>
<evidence type="ECO:0000313" key="4">
    <source>
        <dbReference type="Proteomes" id="UP000283833"/>
    </source>
</evidence>